<dbReference type="SUPFAM" id="SSF49265">
    <property type="entry name" value="Fibronectin type III"/>
    <property type="match status" value="2"/>
</dbReference>
<keyword evidence="4" id="KW-1185">Reference proteome</keyword>
<dbReference type="Pfam" id="PF00041">
    <property type="entry name" value="fn3"/>
    <property type="match status" value="3"/>
</dbReference>
<dbReference type="InterPro" id="IPR050713">
    <property type="entry name" value="RTP_Phos/Ushers"/>
</dbReference>
<dbReference type="SMART" id="SM00060">
    <property type="entry name" value="FN3"/>
    <property type="match status" value="3"/>
</dbReference>
<evidence type="ECO:0000313" key="4">
    <source>
        <dbReference type="Proteomes" id="UP000567067"/>
    </source>
</evidence>
<feature type="domain" description="Fibronectin type-III" evidence="2">
    <location>
        <begin position="122"/>
        <end position="208"/>
    </location>
</feature>
<dbReference type="PANTHER" id="PTHR46957:SF3">
    <property type="entry name" value="CYTOKINE RECEPTOR"/>
    <property type="match status" value="1"/>
</dbReference>
<dbReference type="CDD" id="cd02795">
    <property type="entry name" value="CBM6-CBM35-CBM36_like"/>
    <property type="match status" value="1"/>
</dbReference>
<dbReference type="SUPFAM" id="SSF89260">
    <property type="entry name" value="Collagen-binding domain"/>
    <property type="match status" value="1"/>
</dbReference>
<dbReference type="Gene3D" id="2.60.120.260">
    <property type="entry name" value="Galactose-binding domain-like"/>
    <property type="match status" value="3"/>
</dbReference>
<name>A0A7W3XRF5_9BACL</name>
<gene>
    <name evidence="3" type="ORF">FHR92_001897</name>
</gene>
<feature type="region of interest" description="Disordered" evidence="1">
    <location>
        <begin position="46"/>
        <end position="91"/>
    </location>
</feature>
<comment type="caution">
    <text evidence="3">The sequence shown here is derived from an EMBL/GenBank/DDBJ whole genome shotgun (WGS) entry which is preliminary data.</text>
</comment>
<dbReference type="GO" id="GO:0016020">
    <property type="term" value="C:membrane"/>
    <property type="evidence" value="ECO:0007669"/>
    <property type="project" value="UniProtKB-SubCell"/>
</dbReference>
<proteinExistence type="predicted"/>
<evidence type="ECO:0000313" key="3">
    <source>
        <dbReference type="EMBL" id="MBA9085431.1"/>
    </source>
</evidence>
<dbReference type="AlphaFoldDB" id="A0A7W3XRF5"/>
<evidence type="ECO:0000256" key="1">
    <source>
        <dbReference type="SAM" id="MobiDB-lite"/>
    </source>
</evidence>
<organism evidence="3 4">
    <name type="scientific">Fontibacillus solani</name>
    <dbReference type="NCBI Taxonomy" id="1572857"/>
    <lineage>
        <taxon>Bacteria</taxon>
        <taxon>Bacillati</taxon>
        <taxon>Bacillota</taxon>
        <taxon>Bacilli</taxon>
        <taxon>Bacillales</taxon>
        <taxon>Paenibacillaceae</taxon>
        <taxon>Fontibacillus</taxon>
    </lineage>
</organism>
<protein>
    <submittedName>
        <fullName evidence="3">Chitodextrinase</fullName>
    </submittedName>
</protein>
<dbReference type="PROSITE" id="PS50853">
    <property type="entry name" value="FN3"/>
    <property type="match status" value="3"/>
</dbReference>
<feature type="domain" description="Fibronectin type-III" evidence="2">
    <location>
        <begin position="585"/>
        <end position="674"/>
    </location>
</feature>
<dbReference type="InterPro" id="IPR003961">
    <property type="entry name" value="FN3_dom"/>
</dbReference>
<dbReference type="InterPro" id="IPR013783">
    <property type="entry name" value="Ig-like_fold"/>
</dbReference>
<dbReference type="Gene3D" id="2.60.40.10">
    <property type="entry name" value="Immunoglobulins"/>
    <property type="match status" value="3"/>
</dbReference>
<evidence type="ECO:0000259" key="2">
    <source>
        <dbReference type="PROSITE" id="PS50853"/>
    </source>
</evidence>
<dbReference type="Gene3D" id="2.60.120.380">
    <property type="match status" value="1"/>
</dbReference>
<reference evidence="3 4" key="1">
    <citation type="submission" date="2020-08" db="EMBL/GenBank/DDBJ databases">
        <title>Genomic Encyclopedia of Type Strains, Phase III (KMG-III): the genomes of soil and plant-associated and newly described type strains.</title>
        <authorList>
            <person name="Whitman W."/>
        </authorList>
    </citation>
    <scope>NUCLEOTIDE SEQUENCE [LARGE SCALE GENOMIC DNA]</scope>
    <source>
        <strain evidence="3 4">CECT 8693</strain>
    </source>
</reference>
<dbReference type="PANTHER" id="PTHR46957">
    <property type="entry name" value="CYTOKINE RECEPTOR"/>
    <property type="match status" value="1"/>
</dbReference>
<feature type="domain" description="Fibronectin type-III" evidence="2">
    <location>
        <begin position="352"/>
        <end position="441"/>
    </location>
</feature>
<accession>A0A7W3XRF5</accession>
<dbReference type="InterPro" id="IPR036116">
    <property type="entry name" value="FN3_sf"/>
</dbReference>
<dbReference type="RefSeq" id="WP_182535296.1">
    <property type="nucleotide sequence ID" value="NZ_JACJIP010000010.1"/>
</dbReference>
<dbReference type="CDD" id="cd00063">
    <property type="entry name" value="FN3"/>
    <property type="match status" value="3"/>
</dbReference>
<dbReference type="Proteomes" id="UP000567067">
    <property type="component" value="Unassembled WGS sequence"/>
</dbReference>
<dbReference type="EMBL" id="JACJIP010000010">
    <property type="protein sequence ID" value="MBA9085431.1"/>
    <property type="molecule type" value="Genomic_DNA"/>
</dbReference>
<sequence>MLTIVRKSIYLLVVILLIFQATVFADSNRSKLATTLNVNKKVDENIGVGNNNGISDDSEADPNWEQNADFPIEPDSSQAPPLDQSEEEQIPSFEEEVELSDGETIDLLDLPAQLKGDIAIAAPTALKSRIHSDTTVNLEWTHPDSTQVDSFEIYKDDLVIGSVSRTKTFYTVTGLSPGTTYSFKIRALGQNQMASEFSETIAATTLSGKQVYEFEQLEGLTHSGDRLTMQEESQSSAGRHAFYESNAVGDYIEFPFVAEQGIYQFDLRIRQFNNRGIAKVTVDGVAVAQSLDFYNLTSRHIDTQIGQVTLDNRATHTIRFEVTGKNAASTNYILGLDAMYLTKQAVHPTPKTPTNFKSGIQSDTTVNLEWSAPIQEPDVVIDAYEIYQDDVLAATIAGTKTFYTITGLIPGTSYVFKIRSISQNQVASEFSQSVNVTTLSGKQVYEFEQLVGYTHSGDRLTMQEESKSSAGRHAFYESNAVGDYIEFPFVAEQGIYQLDLRIRQFNNRGIAKVTVDGVAVAQSLDFYNLTSRYIDTQIGQVTLDNRATHTIRFEVTGKNPASSNYILGLDAMYLTKQVVHATPKTPTNFKSGIQSDTTVNLEWSAPTQEPDVVIDAYEIYQDDVLAATIAGTKTFYTITGLIPGTSYVFKIRSISQNQVASEFSLSVNVTTLSGKQVYEFEQLVGYTHSGDRLTMQEESKSSAGRHAFYESNAVGDYIEFPFVAEQGRYQLDLRIRQFNNRGIAKVTVDGVAVAQSLDLYNLTSRHIDTQIGQITLDNRATHTIRFEVTGKNTASSNYILGLDAFYLTTASLDTFEPNDTPETATPINVSQKYESYISSKLDKDFYKFTATENTTYFFTLQSPSDHRYKVEIFNSSMQPSVVKKLVDGRDVHFSGYMPSGSFVYIRVSSEGEDYSFEPYRLRVSPASTKQYFYDDANRLIKTEYFQGLYKYQIQYIYDRNGNLLNKSTEKTVLE</sequence>